<dbReference type="RefSeq" id="WP_386079095.1">
    <property type="nucleotide sequence ID" value="NZ_JBHTJT010000060.1"/>
</dbReference>
<sequence length="271" mass="29383">MRAPFEVRGVRAAGVMLHFVLEGQVRPSRGGEALDLGRGAGEPVRMVMSAANDPMAFRRCGSAGDRVRGVNVEMSHAWLRENGLGALADGTEPSLRRNCGSVHPEDVRMLERLIRLMPEDTPLARLEVEALALRLICSTCAQFAGRAGCRAGMSRDDSRKLERMEQFIEAGQGDLSELSEISRIGNVSLSKMRRMFCAAHGCSVQHYVRDTRPCLPRTGRGDSGRGRAACELPLTCQFFDGVSEGDGVCSVTPFKVEGPNPAVLSLIKSLP</sequence>
<name>A0ABW3IY48_9RHOB</name>
<proteinExistence type="predicted"/>
<dbReference type="Proteomes" id="UP001597108">
    <property type="component" value="Unassembled WGS sequence"/>
</dbReference>
<keyword evidence="2" id="KW-1185">Reference proteome</keyword>
<evidence type="ECO:0000313" key="2">
    <source>
        <dbReference type="Proteomes" id="UP001597108"/>
    </source>
</evidence>
<protein>
    <recommendedName>
        <fullName evidence="3">HTH araC/xylS-type domain-containing protein</fullName>
    </recommendedName>
</protein>
<evidence type="ECO:0008006" key="3">
    <source>
        <dbReference type="Google" id="ProtNLM"/>
    </source>
</evidence>
<gene>
    <name evidence="1" type="ORF">ACFQ2S_24090</name>
</gene>
<organism evidence="1 2">
    <name type="scientific">Tropicimonas aquimaris</name>
    <dbReference type="NCBI Taxonomy" id="914152"/>
    <lineage>
        <taxon>Bacteria</taxon>
        <taxon>Pseudomonadati</taxon>
        <taxon>Pseudomonadota</taxon>
        <taxon>Alphaproteobacteria</taxon>
        <taxon>Rhodobacterales</taxon>
        <taxon>Roseobacteraceae</taxon>
        <taxon>Tropicimonas</taxon>
    </lineage>
</organism>
<reference evidence="2" key="1">
    <citation type="journal article" date="2019" name="Int. J. Syst. Evol. Microbiol.">
        <title>The Global Catalogue of Microorganisms (GCM) 10K type strain sequencing project: providing services to taxonomists for standard genome sequencing and annotation.</title>
        <authorList>
            <consortium name="The Broad Institute Genomics Platform"/>
            <consortium name="The Broad Institute Genome Sequencing Center for Infectious Disease"/>
            <person name="Wu L."/>
            <person name="Ma J."/>
        </authorList>
    </citation>
    <scope>NUCLEOTIDE SEQUENCE [LARGE SCALE GENOMIC DNA]</scope>
    <source>
        <strain evidence="2">CCUG 60524</strain>
    </source>
</reference>
<evidence type="ECO:0000313" key="1">
    <source>
        <dbReference type="EMBL" id="MFD0982720.1"/>
    </source>
</evidence>
<dbReference type="EMBL" id="JBHTJT010000060">
    <property type="protein sequence ID" value="MFD0982720.1"/>
    <property type="molecule type" value="Genomic_DNA"/>
</dbReference>
<comment type="caution">
    <text evidence="1">The sequence shown here is derived from an EMBL/GenBank/DDBJ whole genome shotgun (WGS) entry which is preliminary data.</text>
</comment>
<accession>A0ABW3IY48</accession>